<evidence type="ECO:0000259" key="9">
    <source>
        <dbReference type="Pfam" id="PF01326"/>
    </source>
</evidence>
<dbReference type="Proteomes" id="UP000298324">
    <property type="component" value="Unassembled WGS sequence"/>
</dbReference>
<feature type="domain" description="PEP-utilising enzyme mobile" evidence="8">
    <location>
        <begin position="798"/>
        <end position="868"/>
    </location>
</feature>
<dbReference type="NCBIfam" id="NF041857">
    <property type="entry name" value="RIF_Ptrans_rph"/>
    <property type="match status" value="1"/>
</dbReference>
<dbReference type="Pfam" id="PF01326">
    <property type="entry name" value="PPDK_N"/>
    <property type="match status" value="1"/>
</dbReference>
<evidence type="ECO:0000256" key="2">
    <source>
        <dbReference type="ARBA" id="ARBA00022840"/>
    </source>
</evidence>
<proteinExistence type="inferred from homology"/>
<dbReference type="NCBIfam" id="NF004878">
    <property type="entry name" value="PRK06241.1-3"/>
    <property type="match status" value="1"/>
</dbReference>
<name>A0A4Y7R7U6_9FIRM</name>
<dbReference type="InterPro" id="IPR036637">
    <property type="entry name" value="Phosphohistidine_dom_sf"/>
</dbReference>
<dbReference type="SUPFAM" id="SSF52009">
    <property type="entry name" value="Phosphohistidine domain"/>
    <property type="match status" value="1"/>
</dbReference>
<dbReference type="InterPro" id="IPR008279">
    <property type="entry name" value="PEP-util_enz_mobile_dom"/>
</dbReference>
<evidence type="ECO:0000256" key="3">
    <source>
        <dbReference type="ARBA" id="ARBA00051922"/>
    </source>
</evidence>
<comment type="caution">
    <text evidence="10">The sequence shown here is derived from an EMBL/GenBank/DDBJ whole genome shotgun (WGS) entry which is preliminary data.</text>
</comment>
<evidence type="ECO:0000256" key="7">
    <source>
        <dbReference type="ARBA" id="ARBA00076136"/>
    </source>
</evidence>
<keyword evidence="2" id="KW-0067">ATP-binding</keyword>
<dbReference type="NCBIfam" id="NF004879">
    <property type="entry name" value="PRK06241.1-4"/>
    <property type="match status" value="1"/>
</dbReference>
<keyword evidence="10" id="KW-0670">Pyruvate</keyword>
<dbReference type="InterPro" id="IPR051549">
    <property type="entry name" value="PEP_Utilizing_Enz"/>
</dbReference>
<reference evidence="10 11" key="1">
    <citation type="journal article" date="2018" name="Environ. Microbiol.">
        <title>Novel energy conservation strategies and behaviour of Pelotomaculum schinkii driving syntrophic propionate catabolism.</title>
        <authorList>
            <person name="Hidalgo-Ahumada C.A.P."/>
            <person name="Nobu M.K."/>
            <person name="Narihiro T."/>
            <person name="Tamaki H."/>
            <person name="Liu W.T."/>
            <person name="Kamagata Y."/>
            <person name="Stams A.J.M."/>
            <person name="Imachi H."/>
            <person name="Sousa D.Z."/>
        </authorList>
    </citation>
    <scope>NUCLEOTIDE SEQUENCE [LARGE SCALE GENOMIC DNA]</scope>
    <source>
        <strain evidence="10 11">HH</strain>
    </source>
</reference>
<gene>
    <name evidence="10" type="primary">ppsA_4</name>
    <name evidence="10" type="ORF">Psch_03608</name>
</gene>
<feature type="domain" description="Pyruvate phosphate dikinase AMP/ATP-binding" evidence="9">
    <location>
        <begin position="18"/>
        <end position="318"/>
    </location>
</feature>
<dbReference type="Pfam" id="PF00391">
    <property type="entry name" value="PEP-utilizers"/>
    <property type="match status" value="1"/>
</dbReference>
<sequence>MNAYVLDFKDIDKTKLIAVGGKGANLGELSRISGIQVPEGFCVTTEAYKQIIVPNREFNAWLDQLAGLKVDDQKRISEISAKIRKVIEETTIPGDIEEEITRRLTKLGEKNAYAVRSSATAEDLPTASFAGQQDTYLNIIGEAAILEHIRKCWASLFTDRAVVYRMQNAYGHSKVYLSVVIQRMVFPEAAGIMFTADPVTANRKVLSIDASFGLGEALVSGLVNADIYKVREGKIIDKKISTKKLAIYALKEGGTEEKKIETERQNKQTLTDDRILQLEKMGRTIEAYFGRPQDIEWCLSEDKIYIVQSRPITTLYPAPENKDGKNHVYFSFAHRQMMTEAMRPLGYSFFQDFFKLISGSAMIEIGGRLYIDISRELRSPLVSKSFVKGLAAVDVLMQKAFINLMKRRDYVKTLYRGKSAMIGASVWLRWGIETIKAYRKNDHAIVKDLMARHEALMRQREQKIAGLSGEELFTFIRKDYGNLKDAVFAGYGVVFAGAYASSWLNKNIKKWLGEKNAADTLAQSVPDNVTSEMGLALLDVADVVRKYPAVTAYFEQAGDETFFEDLAKLEGGQAVSDAIRAYLKKYGMRCSAEIDITSPRWNEKPTILIPMILSNIKAFEPGAHTRKFEQGLQEARKKEQDILRRLEQLPGGKRKAKKTRKVISVLRNYAGFREYNKYIMVWYLWTIKEALLKEADRLAQKGVIKDREDIYYLTFDELREAVKSNKVDYQIIIKRKEEYAIFAKLTPPRVITSDGEVISGEYDTGSIPRGALAGVAVSSGVVEGRARVILKMEDANVEEGDILVTSFTDPSWTPVFVSIKGLVTEVGGMMTHGAVVAREYGLPAVVSVENATKLIKDGQRIRINGTEGYVEIL</sequence>
<organism evidence="10 11">
    <name type="scientific">Pelotomaculum schinkii</name>
    <dbReference type="NCBI Taxonomy" id="78350"/>
    <lineage>
        <taxon>Bacteria</taxon>
        <taxon>Bacillati</taxon>
        <taxon>Bacillota</taxon>
        <taxon>Clostridia</taxon>
        <taxon>Eubacteriales</taxon>
        <taxon>Desulfotomaculaceae</taxon>
        <taxon>Pelotomaculum</taxon>
    </lineage>
</organism>
<dbReference type="InterPro" id="IPR013815">
    <property type="entry name" value="ATP_grasp_subdomain_1"/>
</dbReference>
<dbReference type="FunFam" id="3.30.1490.20:FF:000010">
    <property type="entry name" value="Phosphoenolpyruvate synthase"/>
    <property type="match status" value="1"/>
</dbReference>
<accession>A0A4Y7R7U6</accession>
<dbReference type="FunFam" id="3.50.30.10:FF:000007">
    <property type="entry name" value="Phosphoenolpyruvate synthase"/>
    <property type="match status" value="1"/>
</dbReference>
<evidence type="ECO:0000313" key="11">
    <source>
        <dbReference type="Proteomes" id="UP000298324"/>
    </source>
</evidence>
<dbReference type="GO" id="GO:0005524">
    <property type="term" value="F:ATP binding"/>
    <property type="evidence" value="ECO:0007669"/>
    <property type="project" value="UniProtKB-KW"/>
</dbReference>
<protein>
    <recommendedName>
        <fullName evidence="6">Rifampicin phosphotransferase</fullName>
        <ecNumber evidence="5">2.7.9.6</ecNumber>
    </recommendedName>
    <alternativeName>
        <fullName evidence="7">Rifampin phosphotransferase</fullName>
    </alternativeName>
</protein>
<keyword evidence="1" id="KW-0547">Nucleotide-binding</keyword>
<dbReference type="SUPFAM" id="SSF56059">
    <property type="entry name" value="Glutathione synthetase ATP-binding domain-like"/>
    <property type="match status" value="1"/>
</dbReference>
<dbReference type="EMBL" id="QFGA01000003">
    <property type="protein sequence ID" value="TEB04846.1"/>
    <property type="molecule type" value="Genomic_DNA"/>
</dbReference>
<evidence type="ECO:0000256" key="6">
    <source>
        <dbReference type="ARBA" id="ARBA00074400"/>
    </source>
</evidence>
<dbReference type="NCBIfam" id="NF004877">
    <property type="entry name" value="PRK06241.1-2"/>
    <property type="match status" value="1"/>
</dbReference>
<evidence type="ECO:0000256" key="1">
    <source>
        <dbReference type="ARBA" id="ARBA00022741"/>
    </source>
</evidence>
<dbReference type="Gene3D" id="3.30.1490.20">
    <property type="entry name" value="ATP-grasp fold, A domain"/>
    <property type="match status" value="1"/>
</dbReference>
<comment type="similarity">
    <text evidence="4">Belongs to the rifampicin phosphotransferase family.</text>
</comment>
<dbReference type="AlphaFoldDB" id="A0A4Y7R7U6"/>
<dbReference type="Gene3D" id="3.30.470.20">
    <property type="entry name" value="ATP-grasp fold, B domain"/>
    <property type="match status" value="1"/>
</dbReference>
<evidence type="ECO:0000256" key="5">
    <source>
        <dbReference type="ARBA" id="ARBA00066332"/>
    </source>
</evidence>
<dbReference type="EC" id="2.7.9.6" evidence="5"/>
<keyword evidence="11" id="KW-1185">Reference proteome</keyword>
<dbReference type="GO" id="GO:0016301">
    <property type="term" value="F:kinase activity"/>
    <property type="evidence" value="ECO:0007669"/>
    <property type="project" value="InterPro"/>
</dbReference>
<evidence type="ECO:0000313" key="10">
    <source>
        <dbReference type="EMBL" id="TEB04846.1"/>
    </source>
</evidence>
<evidence type="ECO:0000256" key="4">
    <source>
        <dbReference type="ARBA" id="ARBA00061332"/>
    </source>
</evidence>
<dbReference type="Gene3D" id="3.50.30.10">
    <property type="entry name" value="Phosphohistidine domain"/>
    <property type="match status" value="1"/>
</dbReference>
<comment type="catalytic activity">
    <reaction evidence="3">
        <text>rifampicin + ATP + H2O = 21-phosphorifampicin + AMP + phosphate + 2 H(+)</text>
        <dbReference type="Rhea" id="RHEA:56304"/>
        <dbReference type="ChEBI" id="CHEBI:15377"/>
        <dbReference type="ChEBI" id="CHEBI:15378"/>
        <dbReference type="ChEBI" id="CHEBI:30616"/>
        <dbReference type="ChEBI" id="CHEBI:43474"/>
        <dbReference type="ChEBI" id="CHEBI:71365"/>
        <dbReference type="ChEBI" id="CHEBI:140195"/>
        <dbReference type="ChEBI" id="CHEBI:456215"/>
        <dbReference type="EC" id="2.7.9.6"/>
    </reaction>
    <physiologicalReaction direction="left-to-right" evidence="3">
        <dbReference type="Rhea" id="RHEA:56305"/>
    </physiologicalReaction>
</comment>
<evidence type="ECO:0000259" key="8">
    <source>
        <dbReference type="Pfam" id="PF00391"/>
    </source>
</evidence>
<dbReference type="PANTHER" id="PTHR43615">
    <property type="entry name" value="PHOSPHOENOLPYRUVATE SYNTHASE-RELATED"/>
    <property type="match status" value="1"/>
</dbReference>
<dbReference type="PANTHER" id="PTHR43615:SF1">
    <property type="entry name" value="PPDK_N DOMAIN-CONTAINING PROTEIN"/>
    <property type="match status" value="1"/>
</dbReference>
<dbReference type="RefSeq" id="WP_190259151.1">
    <property type="nucleotide sequence ID" value="NZ_QFGA01000003.1"/>
</dbReference>
<keyword evidence="10" id="KW-0808">Transferase</keyword>
<dbReference type="InterPro" id="IPR002192">
    <property type="entry name" value="PPDK_AMP/ATP-bd"/>
</dbReference>